<evidence type="ECO:0000313" key="3">
    <source>
        <dbReference type="Proteomes" id="UP001152320"/>
    </source>
</evidence>
<dbReference type="AlphaFoldDB" id="A0A9Q1CM16"/>
<dbReference type="EMBL" id="JAIZAY010000001">
    <property type="protein sequence ID" value="KAJ8048092.1"/>
    <property type="molecule type" value="Genomic_DNA"/>
</dbReference>
<sequence>MIETIFDEQDLAGLRSFDSQIQELYPPLEVPKIEFTVPNLVDNYIELSDTYAADFKKSSKLAQEKLQIFETKVDEGISRTRNFSDQIVDRSGDWKKAFQDLIGGIFGKDVWIVLTFICSPAGLTIVAFVLNATIFIPEFTVFFIEYREHRKHRNYEEETLKLLKDSKQNNPSNSNNYSLLFDLKSRIYTRENEKAGWYLKQKTNENKIK</sequence>
<keyword evidence="3" id="KW-1185">Reference proteome</keyword>
<dbReference type="Proteomes" id="UP001152320">
    <property type="component" value="Chromosome 1"/>
</dbReference>
<accession>A0A9Q1CM16</accession>
<reference evidence="2" key="1">
    <citation type="submission" date="2021-10" db="EMBL/GenBank/DDBJ databases">
        <title>Tropical sea cucumber genome reveals ecological adaptation and Cuvierian tubules defense mechanism.</title>
        <authorList>
            <person name="Chen T."/>
        </authorList>
    </citation>
    <scope>NUCLEOTIDE SEQUENCE</scope>
    <source>
        <strain evidence="2">Nanhai2018</strain>
        <tissue evidence="2">Muscle</tissue>
    </source>
</reference>
<keyword evidence="1" id="KW-0812">Transmembrane</keyword>
<feature type="transmembrane region" description="Helical" evidence="1">
    <location>
        <begin position="111"/>
        <end position="144"/>
    </location>
</feature>
<protein>
    <submittedName>
        <fullName evidence="2">Uncharacterized protein</fullName>
    </submittedName>
</protein>
<organism evidence="2 3">
    <name type="scientific">Holothuria leucospilota</name>
    <name type="common">Black long sea cucumber</name>
    <name type="synonym">Mertensiothuria leucospilota</name>
    <dbReference type="NCBI Taxonomy" id="206669"/>
    <lineage>
        <taxon>Eukaryota</taxon>
        <taxon>Metazoa</taxon>
        <taxon>Echinodermata</taxon>
        <taxon>Eleutherozoa</taxon>
        <taxon>Echinozoa</taxon>
        <taxon>Holothuroidea</taxon>
        <taxon>Aspidochirotacea</taxon>
        <taxon>Aspidochirotida</taxon>
        <taxon>Holothuriidae</taxon>
        <taxon>Holothuria</taxon>
    </lineage>
</organism>
<keyword evidence="1" id="KW-1133">Transmembrane helix</keyword>
<proteinExistence type="predicted"/>
<name>A0A9Q1CM16_HOLLE</name>
<evidence type="ECO:0000313" key="2">
    <source>
        <dbReference type="EMBL" id="KAJ8048092.1"/>
    </source>
</evidence>
<evidence type="ECO:0000256" key="1">
    <source>
        <dbReference type="SAM" id="Phobius"/>
    </source>
</evidence>
<keyword evidence="1" id="KW-0472">Membrane</keyword>
<gene>
    <name evidence="2" type="ORF">HOLleu_00265</name>
</gene>
<comment type="caution">
    <text evidence="2">The sequence shown here is derived from an EMBL/GenBank/DDBJ whole genome shotgun (WGS) entry which is preliminary data.</text>
</comment>